<evidence type="ECO:0000259" key="6">
    <source>
        <dbReference type="PROSITE" id="PS01180"/>
    </source>
</evidence>
<feature type="signal peptide" evidence="5">
    <location>
        <begin position="1"/>
        <end position="23"/>
    </location>
</feature>
<evidence type="ECO:0000313" key="8">
    <source>
        <dbReference type="Proteomes" id="UP000192578"/>
    </source>
</evidence>
<feature type="domain" description="CUB" evidence="6">
    <location>
        <begin position="176"/>
        <end position="301"/>
    </location>
</feature>
<organism evidence="7 8">
    <name type="scientific">Hypsibius exemplaris</name>
    <name type="common">Freshwater tardigrade</name>
    <dbReference type="NCBI Taxonomy" id="2072580"/>
    <lineage>
        <taxon>Eukaryota</taxon>
        <taxon>Metazoa</taxon>
        <taxon>Ecdysozoa</taxon>
        <taxon>Tardigrada</taxon>
        <taxon>Eutardigrada</taxon>
        <taxon>Parachela</taxon>
        <taxon>Hypsibioidea</taxon>
        <taxon>Hypsibiidae</taxon>
        <taxon>Hypsibius</taxon>
    </lineage>
</organism>
<keyword evidence="1 5" id="KW-0732">Signal</keyword>
<dbReference type="InterPro" id="IPR008969">
    <property type="entry name" value="CarboxyPept-like_regulatory"/>
</dbReference>
<keyword evidence="8" id="KW-1185">Reference proteome</keyword>
<dbReference type="Proteomes" id="UP000192578">
    <property type="component" value="Unassembled WGS sequence"/>
</dbReference>
<gene>
    <name evidence="7" type="ORF">BV898_06864</name>
</gene>
<proteinExistence type="predicted"/>
<dbReference type="InterPro" id="IPR042235">
    <property type="entry name" value="ZP-C_dom"/>
</dbReference>
<dbReference type="OrthoDB" id="5946879at2759"/>
<comment type="caution">
    <text evidence="7">The sequence shown here is derived from an EMBL/GenBank/DDBJ whole genome shotgun (WGS) entry which is preliminary data.</text>
</comment>
<protein>
    <recommendedName>
        <fullName evidence="6">CUB domain-containing protein</fullName>
    </recommendedName>
</protein>
<dbReference type="SUPFAM" id="SSF49464">
    <property type="entry name" value="Carboxypeptidase regulatory domain-like"/>
    <property type="match status" value="2"/>
</dbReference>
<evidence type="ECO:0000256" key="4">
    <source>
        <dbReference type="SAM" id="MobiDB-lite"/>
    </source>
</evidence>
<dbReference type="Gene3D" id="2.60.40.4100">
    <property type="entry name" value="Zona pellucida, ZP-C domain"/>
    <property type="match status" value="1"/>
</dbReference>
<dbReference type="Gene3D" id="2.60.40.1120">
    <property type="entry name" value="Carboxypeptidase-like, regulatory domain"/>
    <property type="match status" value="2"/>
</dbReference>
<evidence type="ECO:0000256" key="3">
    <source>
        <dbReference type="PROSITE-ProRule" id="PRU00059"/>
    </source>
</evidence>
<sequence>MSFHRKLTEFLTLIVLVAAAVKGQTTNTLSVSPTVCVDVALPTNESLQGSSVLGPVDPSSDITSRSPREVRADEPTGSSITGSPTPCVNSSGTVADPSTTSSTPFSLPQSNDTSSTTAATTALQDSQSEATTYGATSFPTTVVQDTTLTTVLLSEATTAVATTTSLRPSTGPPRQCGGHHRFTLNSLEFDLFSSGFPAQSVAQQIRPACVWTFDSAGIDYYDIHVIVVDVFNMSAGSPPRADCAQTDRLELVTPTGTSIGVLCGPGQSVKPIAKMRHEFRVNALRVGSGPIPGFHIRLIARPIYELKCGSDGFELILPLARLDIPGRYPYENYQLQDGGCGATNNGSALRISSGYSQCGTSFSGSALGFVNTVVMVPKMIRNGRPRPVRRLPFACKNTCSEQVVSQSYNLFPGTHSRSRRSVKEDTARGRSVRAVRAEGAIAIFTNMTLIEGGFNFGNNYFRINVYDNDEFHPAGQLHTWRPNVVYFDVNAPRAPSNVIVAARDCWISTSRDPAHPLHYREGNRQDQCGGGYNDERYRRSSSYGWAGGNVPIEADRFLFLYEGCPYTEDPVERFPSAGNSDRFAIGSVELEPNTANTHYIHCTVRMCSATDPVDAARCDKTCLTPRFRFPTGPGSIAGVVKDALRGRPLSAVQVTAAQTNNGIALQEVTDVKGNYRLLGAPPGSGYTVKFEAEGYRTAVVENVTVAPGEELVLETLLYINDLINGTGNVSGVISNAVTGRGEAAVLVTFRKGINSGVAGQVIDRTSSDVNGTYSSTLETGHYTVQLSKPGFADSFLTVVVLGGHHRDQQNAVVSPLFPRGQTRVVLTWGEFPRDLDSHMSGPLNGSGNDRFHIYFGTRGASGLSPMTFLDWDDTTSYGPETITIERQARAELGVYRYLVHDFSNAGSMNSSALANSGAKVTLLRGNGTSQVYNVPNAEGTLWTVFELSGDRVTLINTMSYANNAGNIRLDSGDADLFKNLPPKVLNNRP</sequence>
<evidence type="ECO:0000256" key="2">
    <source>
        <dbReference type="ARBA" id="ARBA00023157"/>
    </source>
</evidence>
<evidence type="ECO:0000313" key="7">
    <source>
        <dbReference type="EMBL" id="OQV19006.1"/>
    </source>
</evidence>
<comment type="caution">
    <text evidence="3">Lacks conserved residue(s) required for the propagation of feature annotation.</text>
</comment>
<feature type="region of interest" description="Disordered" evidence="4">
    <location>
        <begin position="47"/>
        <end position="125"/>
    </location>
</feature>
<feature type="chain" id="PRO_5012664235" description="CUB domain-containing protein" evidence="5">
    <location>
        <begin position="24"/>
        <end position="989"/>
    </location>
</feature>
<evidence type="ECO:0000256" key="5">
    <source>
        <dbReference type="SAM" id="SignalP"/>
    </source>
</evidence>
<feature type="region of interest" description="Disordered" evidence="4">
    <location>
        <begin position="160"/>
        <end position="179"/>
    </location>
</feature>
<dbReference type="PANTHER" id="PTHR14002">
    <property type="entry name" value="ENDOGLIN/TGF-BETA RECEPTOR TYPE III"/>
    <property type="match status" value="1"/>
</dbReference>
<dbReference type="PANTHER" id="PTHR14002:SF43">
    <property type="entry name" value="DELTA-LIKE PROTEIN"/>
    <property type="match status" value="1"/>
</dbReference>
<feature type="compositionally biased region" description="Polar residues" evidence="4">
    <location>
        <begin position="76"/>
        <end position="93"/>
    </location>
</feature>
<keyword evidence="2" id="KW-1015">Disulfide bond</keyword>
<reference evidence="8" key="1">
    <citation type="submission" date="2017-01" db="EMBL/GenBank/DDBJ databases">
        <title>Comparative genomics of anhydrobiosis in the tardigrade Hypsibius dujardini.</title>
        <authorList>
            <person name="Yoshida Y."/>
            <person name="Koutsovoulos G."/>
            <person name="Laetsch D."/>
            <person name="Stevens L."/>
            <person name="Kumar S."/>
            <person name="Horikawa D."/>
            <person name="Ishino K."/>
            <person name="Komine S."/>
            <person name="Tomita M."/>
            <person name="Blaxter M."/>
            <person name="Arakawa K."/>
        </authorList>
    </citation>
    <scope>NUCLEOTIDE SEQUENCE [LARGE SCALE GENOMIC DNA]</scope>
    <source>
        <strain evidence="8">Z151</strain>
    </source>
</reference>
<dbReference type="AlphaFoldDB" id="A0A1W0WUX8"/>
<name>A0A1W0WUX8_HYPEX</name>
<dbReference type="Pfam" id="PF13620">
    <property type="entry name" value="CarboxypepD_reg"/>
    <property type="match status" value="1"/>
</dbReference>
<dbReference type="InterPro" id="IPR000859">
    <property type="entry name" value="CUB_dom"/>
</dbReference>
<dbReference type="PROSITE" id="PS01180">
    <property type="entry name" value="CUB"/>
    <property type="match status" value="1"/>
</dbReference>
<evidence type="ECO:0000256" key="1">
    <source>
        <dbReference type="ARBA" id="ARBA00022729"/>
    </source>
</evidence>
<dbReference type="EMBL" id="MTYJ01000043">
    <property type="protein sequence ID" value="OQV19006.1"/>
    <property type="molecule type" value="Genomic_DNA"/>
</dbReference>
<feature type="compositionally biased region" description="Low complexity" evidence="4">
    <location>
        <begin position="97"/>
        <end position="125"/>
    </location>
</feature>
<accession>A0A1W0WUX8</accession>